<dbReference type="VEuPathDB" id="FungiDB:ASPNIDRAFT2_45302"/>
<name>G3Y9N4_ASPNA</name>
<proteinExistence type="predicted"/>
<dbReference type="EMBL" id="ACJE01000016">
    <property type="protein sequence ID" value="EHA20842.1"/>
    <property type="molecule type" value="Genomic_DNA"/>
</dbReference>
<comment type="caution">
    <text evidence="1">The sequence shown here is derived from an EMBL/GenBank/DDBJ whole genome shotgun (WGS) entry which is preliminary data.</text>
</comment>
<gene>
    <name evidence="1" type="ORF">ASPNIDRAFT_45302</name>
</gene>
<organism evidence="1 2">
    <name type="scientific">Aspergillus niger (strain ATCC 1015 / CBS 113.46 / FGSC A1144 / LSHB Ac4 / NCTC 3858a / NRRL 328 / USDA 3528.7)</name>
    <dbReference type="NCBI Taxonomy" id="380704"/>
    <lineage>
        <taxon>Eukaryota</taxon>
        <taxon>Fungi</taxon>
        <taxon>Dikarya</taxon>
        <taxon>Ascomycota</taxon>
        <taxon>Pezizomycotina</taxon>
        <taxon>Eurotiomycetes</taxon>
        <taxon>Eurotiomycetidae</taxon>
        <taxon>Eurotiales</taxon>
        <taxon>Aspergillaceae</taxon>
        <taxon>Aspergillus</taxon>
        <taxon>Aspergillus subgen. Circumdati</taxon>
    </lineage>
</organism>
<evidence type="ECO:0000313" key="1">
    <source>
        <dbReference type="EMBL" id="EHA20842.1"/>
    </source>
</evidence>
<sequence length="149" mass="16130">MALPLPGNARPTLLQWMNVSGIVDLLELARSPQGHRLDSGSHKVVYNTAKPPRAHRPTIIPDLTSADGHDLQRDRREARGVISRVPGLSTSPTSGGGYSPPDTMPCLAAEPTVAARGVDLWLGVDFEYLIARHVMEHLEGARGNRSIDI</sequence>
<evidence type="ECO:0000313" key="2">
    <source>
        <dbReference type="Proteomes" id="UP000009038"/>
    </source>
</evidence>
<protein>
    <submittedName>
        <fullName evidence="1">Uncharacterized protein</fullName>
    </submittedName>
</protein>
<dbReference type="Proteomes" id="UP000009038">
    <property type="component" value="Unassembled WGS sequence"/>
</dbReference>
<dbReference type="HOGENOM" id="CLU_1749203_0_0_1"/>
<accession>G3Y9N4</accession>
<dbReference type="AlphaFoldDB" id="G3Y9N4"/>
<reference evidence="1 2" key="1">
    <citation type="journal article" date="2011" name="Genome Res.">
        <title>Comparative genomics of citric-acid-producing Aspergillus niger ATCC 1015 versus enzyme-producing CBS 513.88.</title>
        <authorList>
            <person name="Andersen M.R."/>
            <person name="Salazar M.P."/>
            <person name="Schaap P.J."/>
            <person name="van de Vondervoort P.J."/>
            <person name="Culley D."/>
            <person name="Thykaer J."/>
            <person name="Frisvad J.C."/>
            <person name="Nielsen K.F."/>
            <person name="Albang R."/>
            <person name="Albermann K."/>
            <person name="Berka R.M."/>
            <person name="Braus G.H."/>
            <person name="Braus-Stromeyer S.A."/>
            <person name="Corrochano L.M."/>
            <person name="Dai Z."/>
            <person name="van Dijck P.W."/>
            <person name="Hofmann G."/>
            <person name="Lasure L.L."/>
            <person name="Magnuson J.K."/>
            <person name="Menke H."/>
            <person name="Meijer M."/>
            <person name="Meijer S.L."/>
            <person name="Nielsen J.B."/>
            <person name="Nielsen M.L."/>
            <person name="van Ooyen A.J."/>
            <person name="Pel H.J."/>
            <person name="Poulsen L."/>
            <person name="Samson R.A."/>
            <person name="Stam H."/>
            <person name="Tsang A."/>
            <person name="van den Brink J.M."/>
            <person name="Atkins A."/>
            <person name="Aerts A."/>
            <person name="Shapiro H."/>
            <person name="Pangilinan J."/>
            <person name="Salamov A."/>
            <person name="Lou Y."/>
            <person name="Lindquist E."/>
            <person name="Lucas S."/>
            <person name="Grimwood J."/>
            <person name="Grigoriev I.V."/>
            <person name="Kubicek C.P."/>
            <person name="Martinez D."/>
            <person name="van Peij N.N."/>
            <person name="Roubos J.A."/>
            <person name="Nielsen J."/>
            <person name="Baker S.E."/>
        </authorList>
    </citation>
    <scope>NUCLEOTIDE SEQUENCE [LARGE SCALE GENOMIC DNA]</scope>
    <source>
        <strain evidence="2">ATCC 1015 / CBS 113.46 / FGSC A1144 / LSHB Ac4 / NCTC 3858a / NRRL 328 / USDA 3528.7</strain>
    </source>
</reference>